<dbReference type="GO" id="GO:0005886">
    <property type="term" value="C:plasma membrane"/>
    <property type="evidence" value="ECO:0007669"/>
    <property type="project" value="UniProtKB-SubCell"/>
</dbReference>
<dbReference type="CDD" id="cd03216">
    <property type="entry name" value="ABC_Carb_Monos_I"/>
    <property type="match status" value="1"/>
</dbReference>
<dbReference type="PANTHER" id="PTHR43790:SF4">
    <property type="entry name" value="GUANOSINE IMPORT ATP-BINDING PROTEIN NUPO"/>
    <property type="match status" value="1"/>
</dbReference>
<dbReference type="AlphaFoldDB" id="A0AAQ1MB18"/>
<name>A0AAQ1MB18_9FIRM</name>
<comment type="subcellular location">
    <subcellularLocation>
        <location evidence="1">Cell membrane</location>
        <topology evidence="1">Peripheral membrane protein</topology>
    </subcellularLocation>
</comment>
<dbReference type="PROSITE" id="PS00211">
    <property type="entry name" value="ABC_TRANSPORTER_1"/>
    <property type="match status" value="2"/>
</dbReference>
<dbReference type="SUPFAM" id="SSF52540">
    <property type="entry name" value="P-loop containing nucleoside triphosphate hydrolases"/>
    <property type="match status" value="2"/>
</dbReference>
<evidence type="ECO:0000256" key="6">
    <source>
        <dbReference type="ARBA" id="ARBA00022840"/>
    </source>
</evidence>
<evidence type="ECO:0000313" key="10">
    <source>
        <dbReference type="EMBL" id="SHF66972.1"/>
    </source>
</evidence>
<evidence type="ECO:0000256" key="4">
    <source>
        <dbReference type="ARBA" id="ARBA00022737"/>
    </source>
</evidence>
<comment type="caution">
    <text evidence="10">The sequence shown here is derived from an EMBL/GenBank/DDBJ whole genome shotgun (WGS) entry which is preliminary data.</text>
</comment>
<dbReference type="InterPro" id="IPR050107">
    <property type="entry name" value="ABC_carbohydrate_import_ATPase"/>
</dbReference>
<keyword evidence="8" id="KW-0472">Membrane</keyword>
<evidence type="ECO:0000256" key="3">
    <source>
        <dbReference type="ARBA" id="ARBA00022475"/>
    </source>
</evidence>
<accession>A0AAQ1MB18</accession>
<evidence type="ECO:0000313" key="11">
    <source>
        <dbReference type="Proteomes" id="UP000184089"/>
    </source>
</evidence>
<reference evidence="11" key="1">
    <citation type="submission" date="2016-11" db="EMBL/GenBank/DDBJ databases">
        <authorList>
            <person name="Jaros S."/>
            <person name="Januszkiewicz K."/>
            <person name="Wedrychowicz H."/>
        </authorList>
    </citation>
    <scope>NUCLEOTIDE SEQUENCE [LARGE SCALE GENOMIC DNA]</scope>
    <source>
        <strain evidence="11">DSM 4029</strain>
    </source>
</reference>
<evidence type="ECO:0000259" key="9">
    <source>
        <dbReference type="PROSITE" id="PS50893"/>
    </source>
</evidence>
<dbReference type="InterPro" id="IPR003439">
    <property type="entry name" value="ABC_transporter-like_ATP-bd"/>
</dbReference>
<feature type="domain" description="ABC transporter" evidence="9">
    <location>
        <begin position="259"/>
        <end position="501"/>
    </location>
</feature>
<dbReference type="InterPro" id="IPR017871">
    <property type="entry name" value="ABC_transporter-like_CS"/>
</dbReference>
<dbReference type="SMART" id="SM00382">
    <property type="entry name" value="AAA"/>
    <property type="match status" value="2"/>
</dbReference>
<sequence length="514" mass="56557">MCQYDIEMTHITKQYPLVLAVDDVSFRVRRGEVHALVGENGAGKTTLMKILYGMTSKNGGEIAIGGKPVNFKKPGDAIAAGIGMVHQHFQLTPVLTVAENVVVGEERQSWWNFNRKKAIAAVNEIIREYGFKIDAGKRVGDLSVGEQQRVEIIKALYRGAQILILDEPTAVLTPQEVDELFKVIDRMRSLGKTVIIITHKLKEAIAISDAASVMRDGKMVKADVPIAECSTDLLAKWMVGRDIELDSTRRAQQFGETVLEVKDLCCSDRHGPVLKNIDLRIRAGEILGIAGVEGNGQTELIEALTGLRTPESGQVLLRGEPLTGGPLHFLQKGVGHVPEDRLARGLIKDLNIRENLILGYQWSDRFAGRFFLKMNDITEFSRKVIKDYRIKAPSEKALISALSGGNQQKVIIGRVFEENPQVIIVAQPTRGVDIGAMEYIHEVLLNLRDAGAAILLISADLDEVRRLSDTLAVLYEGEIVTETPADTLSEQEIGMYMLSGKMDGEEVLADGKTA</sequence>
<dbReference type="EMBL" id="FQVY01000001">
    <property type="protein sequence ID" value="SHF66972.1"/>
    <property type="molecule type" value="Genomic_DNA"/>
</dbReference>
<keyword evidence="5" id="KW-0547">Nucleotide-binding</keyword>
<dbReference type="RefSeq" id="WP_243147934.1">
    <property type="nucleotide sequence ID" value="NZ_FQVY01000001.1"/>
</dbReference>
<evidence type="ECO:0000256" key="1">
    <source>
        <dbReference type="ARBA" id="ARBA00004202"/>
    </source>
</evidence>
<dbReference type="PANTHER" id="PTHR43790">
    <property type="entry name" value="CARBOHYDRATE TRANSPORT ATP-BINDING PROTEIN MG119-RELATED"/>
    <property type="match status" value="1"/>
</dbReference>
<keyword evidence="6 10" id="KW-0067">ATP-binding</keyword>
<feature type="domain" description="ABC transporter" evidence="9">
    <location>
        <begin position="6"/>
        <end position="241"/>
    </location>
</feature>
<evidence type="ECO:0000256" key="5">
    <source>
        <dbReference type="ARBA" id="ARBA00022741"/>
    </source>
</evidence>
<dbReference type="Pfam" id="PF00005">
    <property type="entry name" value="ABC_tran"/>
    <property type="match status" value="2"/>
</dbReference>
<keyword evidence="2" id="KW-0813">Transport</keyword>
<protein>
    <submittedName>
        <fullName evidence="10">Nucleoside ABC transporter ATP-binding protein</fullName>
    </submittedName>
</protein>
<evidence type="ECO:0000256" key="2">
    <source>
        <dbReference type="ARBA" id="ARBA00022448"/>
    </source>
</evidence>
<organism evidence="10 11">
    <name type="scientific">Bittarella massiliensis</name>
    <name type="common">ex Durand et al. 2017</name>
    <dbReference type="NCBI Taxonomy" id="1720313"/>
    <lineage>
        <taxon>Bacteria</taxon>
        <taxon>Bacillati</taxon>
        <taxon>Bacillota</taxon>
        <taxon>Clostridia</taxon>
        <taxon>Eubacteriales</taxon>
        <taxon>Oscillospiraceae</taxon>
        <taxon>Bittarella (ex Durand et al. 2017)</taxon>
    </lineage>
</organism>
<dbReference type="CDD" id="cd03215">
    <property type="entry name" value="ABC_Carb_Monos_II"/>
    <property type="match status" value="1"/>
</dbReference>
<proteinExistence type="predicted"/>
<gene>
    <name evidence="10" type="ORF">SAMN05444424_0272</name>
</gene>
<dbReference type="Gene3D" id="3.40.50.300">
    <property type="entry name" value="P-loop containing nucleotide triphosphate hydrolases"/>
    <property type="match status" value="2"/>
</dbReference>
<dbReference type="FunFam" id="3.40.50.300:FF:000127">
    <property type="entry name" value="Ribose import ATP-binding protein RbsA"/>
    <property type="match status" value="1"/>
</dbReference>
<evidence type="ECO:0000256" key="7">
    <source>
        <dbReference type="ARBA" id="ARBA00022967"/>
    </source>
</evidence>
<dbReference type="GO" id="GO:0005524">
    <property type="term" value="F:ATP binding"/>
    <property type="evidence" value="ECO:0007669"/>
    <property type="project" value="UniProtKB-KW"/>
</dbReference>
<evidence type="ECO:0000256" key="8">
    <source>
        <dbReference type="ARBA" id="ARBA00023136"/>
    </source>
</evidence>
<keyword evidence="4" id="KW-0677">Repeat</keyword>
<dbReference type="GO" id="GO:0016887">
    <property type="term" value="F:ATP hydrolysis activity"/>
    <property type="evidence" value="ECO:0007669"/>
    <property type="project" value="InterPro"/>
</dbReference>
<dbReference type="PROSITE" id="PS50893">
    <property type="entry name" value="ABC_TRANSPORTER_2"/>
    <property type="match status" value="2"/>
</dbReference>
<dbReference type="Proteomes" id="UP000184089">
    <property type="component" value="Unassembled WGS sequence"/>
</dbReference>
<keyword evidence="7" id="KW-1278">Translocase</keyword>
<dbReference type="InterPro" id="IPR027417">
    <property type="entry name" value="P-loop_NTPase"/>
</dbReference>
<keyword evidence="3" id="KW-1003">Cell membrane</keyword>
<dbReference type="InterPro" id="IPR003593">
    <property type="entry name" value="AAA+_ATPase"/>
</dbReference>